<organism evidence="1 2">
    <name type="scientific">Pleurodeles waltl</name>
    <name type="common">Iberian ribbed newt</name>
    <dbReference type="NCBI Taxonomy" id="8319"/>
    <lineage>
        <taxon>Eukaryota</taxon>
        <taxon>Metazoa</taxon>
        <taxon>Chordata</taxon>
        <taxon>Craniata</taxon>
        <taxon>Vertebrata</taxon>
        <taxon>Euteleostomi</taxon>
        <taxon>Amphibia</taxon>
        <taxon>Batrachia</taxon>
        <taxon>Caudata</taxon>
        <taxon>Salamandroidea</taxon>
        <taxon>Salamandridae</taxon>
        <taxon>Pleurodelinae</taxon>
        <taxon>Pleurodeles</taxon>
    </lineage>
</organism>
<accession>A0AAV7KUC2</accession>
<gene>
    <name evidence="1" type="ORF">NDU88_002673</name>
</gene>
<dbReference type="AlphaFoldDB" id="A0AAV7KUC2"/>
<dbReference type="Proteomes" id="UP001066276">
    <property type="component" value="Chromosome 12"/>
</dbReference>
<reference evidence="1" key="1">
    <citation type="journal article" date="2022" name="bioRxiv">
        <title>Sequencing and chromosome-scale assembly of the giantPleurodeles waltlgenome.</title>
        <authorList>
            <person name="Brown T."/>
            <person name="Elewa A."/>
            <person name="Iarovenko S."/>
            <person name="Subramanian E."/>
            <person name="Araus A.J."/>
            <person name="Petzold A."/>
            <person name="Susuki M."/>
            <person name="Suzuki K.-i.T."/>
            <person name="Hayashi T."/>
            <person name="Toyoda A."/>
            <person name="Oliveira C."/>
            <person name="Osipova E."/>
            <person name="Leigh N.D."/>
            <person name="Simon A."/>
            <person name="Yun M.H."/>
        </authorList>
    </citation>
    <scope>NUCLEOTIDE SEQUENCE</scope>
    <source>
        <strain evidence="1">20211129_DDA</strain>
        <tissue evidence="1">Liver</tissue>
    </source>
</reference>
<sequence length="96" mass="11003">MSQLDFGDNGGCFDINCWCRFDVDRAVGADFDNYLDDGRFDDMEVFSVVSCMPSITFNVNFDDEHTGIFPNFHPLPADVDEEWRLYLDLPLCAFLS</sequence>
<dbReference type="EMBL" id="JANPWB010000016">
    <property type="protein sequence ID" value="KAJ1082508.1"/>
    <property type="molecule type" value="Genomic_DNA"/>
</dbReference>
<comment type="caution">
    <text evidence="1">The sequence shown here is derived from an EMBL/GenBank/DDBJ whole genome shotgun (WGS) entry which is preliminary data.</text>
</comment>
<evidence type="ECO:0000313" key="2">
    <source>
        <dbReference type="Proteomes" id="UP001066276"/>
    </source>
</evidence>
<evidence type="ECO:0000313" key="1">
    <source>
        <dbReference type="EMBL" id="KAJ1082508.1"/>
    </source>
</evidence>
<keyword evidence="2" id="KW-1185">Reference proteome</keyword>
<proteinExistence type="predicted"/>
<name>A0AAV7KUC2_PLEWA</name>
<protein>
    <submittedName>
        <fullName evidence="1">Uncharacterized protein</fullName>
    </submittedName>
</protein>